<keyword evidence="2" id="KW-1185">Reference proteome</keyword>
<dbReference type="AlphaFoldDB" id="A0A4D6LVY2"/>
<dbReference type="Proteomes" id="UP000501690">
    <property type="component" value="Linkage Group LG5"/>
</dbReference>
<gene>
    <name evidence="1" type="ORF">DEO72_LG5g894</name>
</gene>
<proteinExistence type="predicted"/>
<organism evidence="1 2">
    <name type="scientific">Vigna unguiculata</name>
    <name type="common">Cowpea</name>
    <dbReference type="NCBI Taxonomy" id="3917"/>
    <lineage>
        <taxon>Eukaryota</taxon>
        <taxon>Viridiplantae</taxon>
        <taxon>Streptophyta</taxon>
        <taxon>Embryophyta</taxon>
        <taxon>Tracheophyta</taxon>
        <taxon>Spermatophyta</taxon>
        <taxon>Magnoliopsida</taxon>
        <taxon>eudicotyledons</taxon>
        <taxon>Gunneridae</taxon>
        <taxon>Pentapetalae</taxon>
        <taxon>rosids</taxon>
        <taxon>fabids</taxon>
        <taxon>Fabales</taxon>
        <taxon>Fabaceae</taxon>
        <taxon>Papilionoideae</taxon>
        <taxon>50 kb inversion clade</taxon>
        <taxon>NPAAA clade</taxon>
        <taxon>indigoferoid/millettioid clade</taxon>
        <taxon>Phaseoleae</taxon>
        <taxon>Vigna</taxon>
    </lineage>
</organism>
<reference evidence="1 2" key="1">
    <citation type="submission" date="2019-04" db="EMBL/GenBank/DDBJ databases">
        <title>An improved genome assembly and genetic linkage map for asparagus bean, Vigna unguiculata ssp. sesquipedialis.</title>
        <authorList>
            <person name="Xia Q."/>
            <person name="Zhang R."/>
            <person name="Dong Y."/>
        </authorList>
    </citation>
    <scope>NUCLEOTIDE SEQUENCE [LARGE SCALE GENOMIC DNA]</scope>
    <source>
        <tissue evidence="1">Leaf</tissue>
    </source>
</reference>
<evidence type="ECO:0000313" key="1">
    <source>
        <dbReference type="EMBL" id="QCD92825.1"/>
    </source>
</evidence>
<protein>
    <submittedName>
        <fullName evidence="1">Uncharacterized protein</fullName>
    </submittedName>
</protein>
<evidence type="ECO:0000313" key="2">
    <source>
        <dbReference type="Proteomes" id="UP000501690"/>
    </source>
</evidence>
<name>A0A4D6LVY2_VIGUN</name>
<accession>A0A4D6LVY2</accession>
<sequence>MVAWTALQWWRVKLDAQGAENVNGGVAVLFCARKWNCGGVAEALCRGTVEARVKIWICSGLWSCAKDGGVFALLLQMRRREDGGVVVLQWWRAAAFSDEEDGREVVAPWCAGWMRVGGGAKQDGDGHGGSGWMRGLVVQWWPAR</sequence>
<dbReference type="EMBL" id="CP039349">
    <property type="protein sequence ID" value="QCD92825.1"/>
    <property type="molecule type" value="Genomic_DNA"/>
</dbReference>